<keyword evidence="3" id="KW-1185">Reference proteome</keyword>
<protein>
    <submittedName>
        <fullName evidence="2">DUF2264 domain-containing protein</fullName>
    </submittedName>
</protein>
<dbReference type="InterPro" id="IPR049349">
    <property type="entry name" value="DUF2264_N"/>
</dbReference>
<sequence length="643" mass="68640">MSTTPTDWTRDEWLAYADRLLAGARRWASPTGARITPPGAEGGYGHDVDGLEGFARTFLLAGFRIAGERGAGVDELIDFYSRGIAAGVDPSNPERWVRMTEHAQAKVEAASIALILDMTRPWIWDRLGATTQQRVIDYLAPVVGDDTYPPTNWLWFRVVVQTFLRSVGGPWSPDDIAADLALHDRLQRADGWISDGPEQAYDHYVGWALHLYPVLWSRMQGAAELAAGRTARDVAALDRYLLDATALVGGDGSPLVQGRSLIYRFAAAAPFWAGVFAEVPSTSAGMLRHAANRIVAHFADHGVPDGDGLLTMGWHHQWRRLAQGYSGPGSPYWAAKGLLGIALPADHPVWSAPAEPLPIEHGDVLRTIVAPGWVVSGTTTDGIVRVVNHGTDHATPGTLVGDSPLYARLGYSTVTAPLHDGRAWREPLEQSAVLVDRAGSATHRAAIELLGVRRDADVAVAASVSTSHWIDPDGQQVHHGSGITGRASVAGRMTVCSVVRGPWELRLVRIDELAVAPDAVRLRMGGWALAGDGLESTAFDGVATVRRGALTSRISAVEANASARIETRHDASPIGEVAAVPVIETDAAAGVWRAALVTLDGADAASGPLSLRIDGLDATVTWPDSVTTVTRLIASRPAPDADR</sequence>
<reference evidence="2 3" key="1">
    <citation type="submission" date="2019-01" db="EMBL/GenBank/DDBJ databases">
        <title>Genome sequencing of strain DFW100M-13.</title>
        <authorList>
            <person name="Heo J."/>
            <person name="Kim S.-J."/>
            <person name="Kim J.-S."/>
            <person name="Hong S.-B."/>
            <person name="Kwon S.-W."/>
        </authorList>
    </citation>
    <scope>NUCLEOTIDE SEQUENCE [LARGE SCALE GENOMIC DNA]</scope>
    <source>
        <strain evidence="2 3">DFW100M-13</strain>
    </source>
</reference>
<evidence type="ECO:0000313" key="3">
    <source>
        <dbReference type="Proteomes" id="UP000293995"/>
    </source>
</evidence>
<name>A0A4P6EQV1_9MICO</name>
<evidence type="ECO:0000259" key="1">
    <source>
        <dbReference type="Pfam" id="PF10022"/>
    </source>
</evidence>
<dbReference type="PANTHER" id="PTHR35339">
    <property type="entry name" value="LINALOOL DEHYDRATASE_ISOMERASE DOMAIN-CONTAINING PROTEIN"/>
    <property type="match status" value="1"/>
</dbReference>
<dbReference type="InterPro" id="IPR016624">
    <property type="entry name" value="UCP014753"/>
</dbReference>
<dbReference type="PANTHER" id="PTHR35339:SF4">
    <property type="entry name" value="LINALOOL DEHYDRATASE_ISOMERASE DOMAIN-CONTAINING PROTEIN"/>
    <property type="match status" value="1"/>
</dbReference>
<evidence type="ECO:0000313" key="2">
    <source>
        <dbReference type="EMBL" id="QAY60248.1"/>
    </source>
</evidence>
<proteinExistence type="predicted"/>
<feature type="domain" description="DUF2264" evidence="1">
    <location>
        <begin position="9"/>
        <end position="356"/>
    </location>
</feature>
<dbReference type="OrthoDB" id="9813465at2"/>
<gene>
    <name evidence="2" type="ORF">ET475_09780</name>
</gene>
<dbReference type="Pfam" id="PF10022">
    <property type="entry name" value="DUF2264"/>
    <property type="match status" value="1"/>
</dbReference>
<dbReference type="KEGG" id="mprt:ET475_09780"/>
<organism evidence="2 3">
    <name type="scientific">Microbacterium protaetiae</name>
    <dbReference type="NCBI Taxonomy" id="2509458"/>
    <lineage>
        <taxon>Bacteria</taxon>
        <taxon>Bacillati</taxon>
        <taxon>Actinomycetota</taxon>
        <taxon>Actinomycetes</taxon>
        <taxon>Micrococcales</taxon>
        <taxon>Microbacteriaceae</taxon>
        <taxon>Microbacterium</taxon>
    </lineage>
</organism>
<accession>A0A4P6EQV1</accession>
<dbReference type="AlphaFoldDB" id="A0A4P6EQV1"/>
<dbReference type="Proteomes" id="UP000293995">
    <property type="component" value="Chromosome"/>
</dbReference>
<dbReference type="EMBL" id="CP035494">
    <property type="protein sequence ID" value="QAY60248.1"/>
    <property type="molecule type" value="Genomic_DNA"/>
</dbReference>
<dbReference type="RefSeq" id="WP_129389260.1">
    <property type="nucleotide sequence ID" value="NZ_CP035494.1"/>
</dbReference>